<evidence type="ECO:0000313" key="1">
    <source>
        <dbReference type="EMBL" id="ETN83964.1"/>
    </source>
</evidence>
<accession>W2TQL1</accession>
<keyword evidence="2" id="KW-1185">Reference proteome</keyword>
<dbReference type="Proteomes" id="UP000053676">
    <property type="component" value="Unassembled WGS sequence"/>
</dbReference>
<organism evidence="1 2">
    <name type="scientific">Necator americanus</name>
    <name type="common">Human hookworm</name>
    <dbReference type="NCBI Taxonomy" id="51031"/>
    <lineage>
        <taxon>Eukaryota</taxon>
        <taxon>Metazoa</taxon>
        <taxon>Ecdysozoa</taxon>
        <taxon>Nematoda</taxon>
        <taxon>Chromadorea</taxon>
        <taxon>Rhabditida</taxon>
        <taxon>Rhabditina</taxon>
        <taxon>Rhabditomorpha</taxon>
        <taxon>Strongyloidea</taxon>
        <taxon>Ancylostomatidae</taxon>
        <taxon>Bunostominae</taxon>
        <taxon>Necator</taxon>
    </lineage>
</organism>
<sequence>MHAKINSRSSHAIHSTHFNNCIWFNFVADCSGDEFVPSCRSPTKQSRVDYMFSTNIEINA</sequence>
<dbReference type="AlphaFoldDB" id="W2TQL1"/>
<reference evidence="2" key="1">
    <citation type="journal article" date="2014" name="Nat. Genet.">
        <title>Genome of the human hookworm Necator americanus.</title>
        <authorList>
            <person name="Tang Y.T."/>
            <person name="Gao X."/>
            <person name="Rosa B.A."/>
            <person name="Abubucker S."/>
            <person name="Hallsworth-Pepin K."/>
            <person name="Martin J."/>
            <person name="Tyagi R."/>
            <person name="Heizer E."/>
            <person name="Zhang X."/>
            <person name="Bhonagiri-Palsikar V."/>
            <person name="Minx P."/>
            <person name="Warren W.C."/>
            <person name="Wang Q."/>
            <person name="Zhan B."/>
            <person name="Hotez P.J."/>
            <person name="Sternberg P.W."/>
            <person name="Dougall A."/>
            <person name="Gaze S.T."/>
            <person name="Mulvenna J."/>
            <person name="Sotillo J."/>
            <person name="Ranganathan S."/>
            <person name="Rabelo E.M."/>
            <person name="Wilson R.K."/>
            <person name="Felgner P.L."/>
            <person name="Bethony J."/>
            <person name="Hawdon J.M."/>
            <person name="Gasser R.B."/>
            <person name="Loukas A."/>
            <person name="Mitreva M."/>
        </authorList>
    </citation>
    <scope>NUCLEOTIDE SEQUENCE [LARGE SCALE GENOMIC DNA]</scope>
</reference>
<dbReference type="KEGG" id="nai:NECAME_07116"/>
<evidence type="ECO:0000313" key="2">
    <source>
        <dbReference type="Proteomes" id="UP000053676"/>
    </source>
</evidence>
<proteinExistence type="predicted"/>
<gene>
    <name evidence="1" type="ORF">NECAME_07116</name>
</gene>
<name>W2TQL1_NECAM</name>
<dbReference type="EMBL" id="KI658055">
    <property type="protein sequence ID" value="ETN83964.1"/>
    <property type="molecule type" value="Genomic_DNA"/>
</dbReference>
<protein>
    <submittedName>
        <fullName evidence="1">Uncharacterized protein</fullName>
    </submittedName>
</protein>